<protein>
    <recommendedName>
        <fullName evidence="2">Chromo domain-containing protein</fullName>
    </recommendedName>
</protein>
<evidence type="ECO:0000256" key="1">
    <source>
        <dbReference type="SAM" id="MobiDB-lite"/>
    </source>
</evidence>
<dbReference type="PROSITE" id="PS00141">
    <property type="entry name" value="ASP_PROTEASE"/>
    <property type="match status" value="1"/>
</dbReference>
<dbReference type="PANTHER" id="PTHR12917">
    <property type="entry name" value="ASPARTYL PROTEASE DDI-RELATED"/>
    <property type="match status" value="1"/>
</dbReference>
<dbReference type="CDD" id="cd00024">
    <property type="entry name" value="CD_CSD"/>
    <property type="match status" value="1"/>
</dbReference>
<comment type="caution">
    <text evidence="3">The sequence shown here is derived from an EMBL/GenBank/DDBJ whole genome shotgun (WGS) entry which is preliminary data.</text>
</comment>
<proteinExistence type="predicted"/>
<dbReference type="PROSITE" id="PS50013">
    <property type="entry name" value="CHROMO_2"/>
    <property type="match status" value="1"/>
</dbReference>
<dbReference type="EMBL" id="JAVXUO010001116">
    <property type="protein sequence ID" value="KAK2985883.1"/>
    <property type="molecule type" value="Genomic_DNA"/>
</dbReference>
<dbReference type="SUPFAM" id="SSF50630">
    <property type="entry name" value="Acid proteases"/>
    <property type="match status" value="1"/>
</dbReference>
<dbReference type="InterPro" id="IPR023780">
    <property type="entry name" value="Chromo_domain"/>
</dbReference>
<feature type="region of interest" description="Disordered" evidence="1">
    <location>
        <begin position="1"/>
        <end position="50"/>
    </location>
</feature>
<dbReference type="PANTHER" id="PTHR12917:SF18">
    <property type="entry name" value="DNA DAMAGE-INDUCIBLE PROTEIN 1-LIKE"/>
    <property type="match status" value="1"/>
</dbReference>
<dbReference type="GO" id="GO:0004190">
    <property type="term" value="F:aspartic-type endopeptidase activity"/>
    <property type="evidence" value="ECO:0007669"/>
    <property type="project" value="InterPro"/>
</dbReference>
<organism evidence="3 4">
    <name type="scientific">Escallonia rubra</name>
    <dbReference type="NCBI Taxonomy" id="112253"/>
    <lineage>
        <taxon>Eukaryota</taxon>
        <taxon>Viridiplantae</taxon>
        <taxon>Streptophyta</taxon>
        <taxon>Embryophyta</taxon>
        <taxon>Tracheophyta</taxon>
        <taxon>Spermatophyta</taxon>
        <taxon>Magnoliopsida</taxon>
        <taxon>eudicotyledons</taxon>
        <taxon>Gunneridae</taxon>
        <taxon>Pentapetalae</taxon>
        <taxon>asterids</taxon>
        <taxon>campanulids</taxon>
        <taxon>Escalloniales</taxon>
        <taxon>Escalloniaceae</taxon>
        <taxon>Escallonia</taxon>
    </lineage>
</organism>
<dbReference type="InterPro" id="IPR000953">
    <property type="entry name" value="Chromo/chromo_shadow_dom"/>
</dbReference>
<dbReference type="Gene3D" id="2.40.50.40">
    <property type="match status" value="1"/>
</dbReference>
<dbReference type="Gene3D" id="2.40.70.10">
    <property type="entry name" value="Acid Proteases"/>
    <property type="match status" value="1"/>
</dbReference>
<accession>A0AA88RHI0</accession>
<dbReference type="GO" id="GO:0006508">
    <property type="term" value="P:proteolysis"/>
    <property type="evidence" value="ECO:0007669"/>
    <property type="project" value="InterPro"/>
</dbReference>
<dbReference type="Pfam" id="PF13975">
    <property type="entry name" value="gag-asp_proteas"/>
    <property type="match status" value="1"/>
</dbReference>
<feature type="compositionally biased region" description="Basic and acidic residues" evidence="1">
    <location>
        <begin position="13"/>
        <end position="25"/>
    </location>
</feature>
<name>A0AA88RHI0_9ASTE</name>
<reference evidence="3" key="1">
    <citation type="submission" date="2022-12" db="EMBL/GenBank/DDBJ databases">
        <title>Draft genome assemblies for two species of Escallonia (Escalloniales).</title>
        <authorList>
            <person name="Chanderbali A."/>
            <person name="Dervinis C."/>
            <person name="Anghel I."/>
            <person name="Soltis D."/>
            <person name="Soltis P."/>
            <person name="Zapata F."/>
        </authorList>
    </citation>
    <scope>NUCLEOTIDE SEQUENCE</scope>
    <source>
        <strain evidence="3">UCBG92.1500</strain>
        <tissue evidence="3">Leaf</tissue>
    </source>
</reference>
<dbReference type="InterPro" id="IPR016197">
    <property type="entry name" value="Chromo-like_dom_sf"/>
</dbReference>
<dbReference type="Pfam" id="PF00385">
    <property type="entry name" value="Chromo"/>
    <property type="match status" value="1"/>
</dbReference>
<dbReference type="InterPro" id="IPR021109">
    <property type="entry name" value="Peptidase_aspartic_dom_sf"/>
</dbReference>
<evidence type="ECO:0000259" key="2">
    <source>
        <dbReference type="PROSITE" id="PS50013"/>
    </source>
</evidence>
<dbReference type="Proteomes" id="UP001187471">
    <property type="component" value="Unassembled WGS sequence"/>
</dbReference>
<feature type="domain" description="Chromo" evidence="2">
    <location>
        <begin position="430"/>
        <end position="493"/>
    </location>
</feature>
<dbReference type="AlphaFoldDB" id="A0AA88RHI0"/>
<evidence type="ECO:0000313" key="3">
    <source>
        <dbReference type="EMBL" id="KAK2985883.1"/>
    </source>
</evidence>
<dbReference type="InterPro" id="IPR001969">
    <property type="entry name" value="Aspartic_peptidase_AS"/>
</dbReference>
<keyword evidence="4" id="KW-1185">Reference proteome</keyword>
<dbReference type="CDD" id="cd00303">
    <property type="entry name" value="retropepsin_like"/>
    <property type="match status" value="1"/>
</dbReference>
<dbReference type="SUPFAM" id="SSF54160">
    <property type="entry name" value="Chromo domain-like"/>
    <property type="match status" value="1"/>
</dbReference>
<gene>
    <name evidence="3" type="ORF">RJ640_008707</name>
</gene>
<sequence>MAGKDTSVGTSKMSEKNVVVEHGRDPLSPPSGKKGGRGRNKSRDALASLDGRTGHLEIDMGDVKDRVGIVEQNLQTLEEHVLEKLETLKRAVGAQDELRERFMKLFANLQEQLDGVKVGMKETKQDVAMSKGAIVGGAEDLLFNLVDGLQSWAKRELQRRCVKDVDEAITMAESLTEGPHWARDCQRQGKLDALVKEKENEESECETVHIGSLQVLNALQMKNAPQVPTGEGQTSTSKGLLYVETKLNGKHAQVLVDTGATYNFITMGEAGRLGLSMVDGRGWLKTVNIESEPLQGTVRRVEMWLGAWRGLVEFSVATMDDFKERYRSGDHLGGRWIDEASLTGGQATSMEPCGMAPPKVEKLATISKAKGEIIKLIKEGLLCDPLAKELLQLVKSGKTERLVMCVKGENQAEGAKILDATQVSPNLQRREAEYVLGDKLERGRGVPSKQHYLVKWKGLPEHKATWGLAEELGQFEDLVDRYHEDVATRASPN</sequence>
<dbReference type="SMART" id="SM00298">
    <property type="entry name" value="CHROMO"/>
    <property type="match status" value="1"/>
</dbReference>
<evidence type="ECO:0000313" key="4">
    <source>
        <dbReference type="Proteomes" id="UP001187471"/>
    </source>
</evidence>